<dbReference type="Proteomes" id="UP000887574">
    <property type="component" value="Unplaced"/>
</dbReference>
<feature type="domain" description="MSP" evidence="1">
    <location>
        <begin position="91"/>
        <end position="172"/>
    </location>
</feature>
<evidence type="ECO:0000313" key="2">
    <source>
        <dbReference type="Proteomes" id="UP000887574"/>
    </source>
</evidence>
<dbReference type="InterPro" id="IPR000535">
    <property type="entry name" value="MSP_dom"/>
</dbReference>
<dbReference type="AlphaFoldDB" id="A0A915DPG8"/>
<sequence>MEDRWSSSRNASSSTSRTAHLFGRPSVLTLNKVENAATTDLNSFTYRLMGNYPNATPTQQSPTQKHIEIRLADQCPKDNCELDQLHFSVLVLQMLPITNPSNSSSSSFYLIHVNQPSTTTNPITFNHKQVENATGAMQSNVTFRLQPSKWSSLFGVHPLTGVLTIKSSDDLT</sequence>
<accession>A0A915DPG8</accession>
<protein>
    <submittedName>
        <fullName evidence="3">MSP domain-containing protein</fullName>
    </submittedName>
</protein>
<reference evidence="3" key="1">
    <citation type="submission" date="2022-11" db="UniProtKB">
        <authorList>
            <consortium name="WormBaseParasite"/>
        </authorList>
    </citation>
    <scope>IDENTIFICATION</scope>
</reference>
<organism evidence="2 3">
    <name type="scientific">Ditylenchus dipsaci</name>
    <dbReference type="NCBI Taxonomy" id="166011"/>
    <lineage>
        <taxon>Eukaryota</taxon>
        <taxon>Metazoa</taxon>
        <taxon>Ecdysozoa</taxon>
        <taxon>Nematoda</taxon>
        <taxon>Chromadorea</taxon>
        <taxon>Rhabditida</taxon>
        <taxon>Tylenchina</taxon>
        <taxon>Tylenchomorpha</taxon>
        <taxon>Sphaerularioidea</taxon>
        <taxon>Anguinidae</taxon>
        <taxon>Anguininae</taxon>
        <taxon>Ditylenchus</taxon>
    </lineage>
</organism>
<name>A0A915DPG8_9BILA</name>
<evidence type="ECO:0000259" key="1">
    <source>
        <dbReference type="PROSITE" id="PS50202"/>
    </source>
</evidence>
<dbReference type="PROSITE" id="PS50202">
    <property type="entry name" value="MSP"/>
    <property type="match status" value="1"/>
</dbReference>
<evidence type="ECO:0000313" key="3">
    <source>
        <dbReference type="WBParaSite" id="jg21535"/>
    </source>
</evidence>
<dbReference type="WBParaSite" id="jg21535">
    <property type="protein sequence ID" value="jg21535"/>
    <property type="gene ID" value="jg21535"/>
</dbReference>
<keyword evidence="2" id="KW-1185">Reference proteome</keyword>
<proteinExistence type="predicted"/>